<reference evidence="2" key="1">
    <citation type="submission" date="2018-02" db="EMBL/GenBank/DDBJ databases">
        <title>Rhizophora mucronata_Transcriptome.</title>
        <authorList>
            <person name="Meera S.P."/>
            <person name="Sreeshan A."/>
            <person name="Augustine A."/>
        </authorList>
    </citation>
    <scope>NUCLEOTIDE SEQUENCE</scope>
    <source>
        <tissue evidence="2">Leaf</tissue>
    </source>
</reference>
<keyword evidence="1" id="KW-0472">Membrane</keyword>
<dbReference type="AlphaFoldDB" id="A0A2P2Q8H4"/>
<protein>
    <submittedName>
        <fullName evidence="2">Uncharacterized protein</fullName>
    </submittedName>
</protein>
<keyword evidence="1" id="KW-0812">Transmembrane</keyword>
<evidence type="ECO:0000313" key="2">
    <source>
        <dbReference type="EMBL" id="MBX63288.1"/>
    </source>
</evidence>
<sequence length="54" mass="6040">MKLKSVQASFSIPHFQYPEIMVFQSTIVFSVFSSNSFLAASIGPFFAYISNITL</sequence>
<feature type="transmembrane region" description="Helical" evidence="1">
    <location>
        <begin position="20"/>
        <end position="49"/>
    </location>
</feature>
<keyword evidence="1" id="KW-1133">Transmembrane helix</keyword>
<accession>A0A2P2Q8H4</accession>
<organism evidence="2">
    <name type="scientific">Rhizophora mucronata</name>
    <name type="common">Asiatic mangrove</name>
    <dbReference type="NCBI Taxonomy" id="61149"/>
    <lineage>
        <taxon>Eukaryota</taxon>
        <taxon>Viridiplantae</taxon>
        <taxon>Streptophyta</taxon>
        <taxon>Embryophyta</taxon>
        <taxon>Tracheophyta</taxon>
        <taxon>Spermatophyta</taxon>
        <taxon>Magnoliopsida</taxon>
        <taxon>eudicotyledons</taxon>
        <taxon>Gunneridae</taxon>
        <taxon>Pentapetalae</taxon>
        <taxon>rosids</taxon>
        <taxon>fabids</taxon>
        <taxon>Malpighiales</taxon>
        <taxon>Rhizophoraceae</taxon>
        <taxon>Rhizophora</taxon>
    </lineage>
</organism>
<name>A0A2P2Q8H4_RHIMU</name>
<evidence type="ECO:0000256" key="1">
    <source>
        <dbReference type="SAM" id="Phobius"/>
    </source>
</evidence>
<dbReference type="EMBL" id="GGEC01082804">
    <property type="protein sequence ID" value="MBX63288.1"/>
    <property type="molecule type" value="Transcribed_RNA"/>
</dbReference>
<proteinExistence type="predicted"/>